<geneLocation type="plasmid" evidence="2">
    <name>pacpol4</name>
</geneLocation>
<dbReference type="Proteomes" id="UP000253606">
    <property type="component" value="Plasmid pACPOL4"/>
</dbReference>
<evidence type="ECO:0000313" key="2">
    <source>
        <dbReference type="Proteomes" id="UP000253606"/>
    </source>
</evidence>
<organism evidence="1 2">
    <name type="scientific">Acidisarcina polymorpha</name>
    <dbReference type="NCBI Taxonomy" id="2211140"/>
    <lineage>
        <taxon>Bacteria</taxon>
        <taxon>Pseudomonadati</taxon>
        <taxon>Acidobacteriota</taxon>
        <taxon>Terriglobia</taxon>
        <taxon>Terriglobales</taxon>
        <taxon>Acidobacteriaceae</taxon>
        <taxon>Acidisarcina</taxon>
    </lineage>
</organism>
<sequence>MREDSALAVPASKEGRYLGSRFTIRVVENNPEQDRRTLYMVEPVHGELHIFSGKVVGAVKAANMVLKRVSADG</sequence>
<proteinExistence type="predicted"/>
<dbReference type="AlphaFoldDB" id="A0A2Z5GCE3"/>
<gene>
    <name evidence="1" type="ORF">ACPOL_7093</name>
</gene>
<name>A0A2Z5GCE3_9BACT</name>
<dbReference type="EMBL" id="CP030843">
    <property type="protein sequence ID" value="AXC16285.1"/>
    <property type="molecule type" value="Genomic_DNA"/>
</dbReference>
<keyword evidence="2" id="KW-1185">Reference proteome</keyword>
<accession>A0A2Z5GCE3</accession>
<evidence type="ECO:0000313" key="1">
    <source>
        <dbReference type="EMBL" id="AXC16285.1"/>
    </source>
</evidence>
<dbReference type="KEGG" id="abas:ACPOL_7093"/>
<protein>
    <submittedName>
        <fullName evidence="1">Uncharacterized protein</fullName>
    </submittedName>
</protein>
<keyword evidence="1" id="KW-0614">Plasmid</keyword>
<reference evidence="1 2" key="1">
    <citation type="journal article" date="2018" name="Front. Microbiol.">
        <title>Hydrolytic Capabilities as a Key to Environmental Success: Chitinolytic and Cellulolytic Acidobacteria From Acidic Sub-arctic Soils and Boreal Peatlands.</title>
        <authorList>
            <person name="Belova S.E."/>
            <person name="Ravin N.V."/>
            <person name="Pankratov T.A."/>
            <person name="Rakitin A.L."/>
            <person name="Ivanova A.A."/>
            <person name="Beletsky A.V."/>
            <person name="Mardanov A.V."/>
            <person name="Sinninghe Damste J.S."/>
            <person name="Dedysh S.N."/>
        </authorList>
    </citation>
    <scope>NUCLEOTIDE SEQUENCE [LARGE SCALE GENOMIC DNA]</scope>
    <source>
        <strain evidence="1 2">SBC82</strain>
        <plasmid evidence="2">pacpol4</plasmid>
    </source>
</reference>